<dbReference type="Gene3D" id="3.40.50.620">
    <property type="entry name" value="HUPs"/>
    <property type="match status" value="1"/>
</dbReference>
<dbReference type="InterPro" id="IPR023457">
    <property type="entry name" value="Met-tRNA_synth_2"/>
</dbReference>
<evidence type="ECO:0000313" key="17">
    <source>
        <dbReference type="Proteomes" id="UP000228996"/>
    </source>
</evidence>
<dbReference type="EMBL" id="PEYO01000017">
    <property type="protein sequence ID" value="PIU03416.1"/>
    <property type="molecule type" value="Genomic_DNA"/>
</dbReference>
<dbReference type="GO" id="GO:0004825">
    <property type="term" value="F:methionine-tRNA ligase activity"/>
    <property type="evidence" value="ECO:0007669"/>
    <property type="project" value="UniProtKB-EC"/>
</dbReference>
<comment type="cofactor">
    <cofactor evidence="1">
        <name>Zn(2+)</name>
        <dbReference type="ChEBI" id="CHEBI:29105"/>
    </cofactor>
</comment>
<evidence type="ECO:0000256" key="2">
    <source>
        <dbReference type="ARBA" id="ARBA00003314"/>
    </source>
</evidence>
<keyword evidence="8" id="KW-0862">Zinc</keyword>
<protein>
    <recommendedName>
        <fullName evidence="4">Methionine--tRNA ligase</fullName>
        <ecNumber evidence="3">6.1.1.10</ecNumber>
    </recommendedName>
    <alternativeName>
        <fullName evidence="12">Methionyl-tRNA synthetase</fullName>
    </alternativeName>
</protein>
<name>A0A2M6XCQ0_9BACT</name>
<evidence type="ECO:0000256" key="9">
    <source>
        <dbReference type="ARBA" id="ARBA00022840"/>
    </source>
</evidence>
<evidence type="ECO:0000256" key="11">
    <source>
        <dbReference type="ARBA" id="ARBA00023146"/>
    </source>
</evidence>
<dbReference type="EC" id="6.1.1.10" evidence="3"/>
<evidence type="ECO:0000256" key="1">
    <source>
        <dbReference type="ARBA" id="ARBA00001947"/>
    </source>
</evidence>
<dbReference type="InterPro" id="IPR014729">
    <property type="entry name" value="Rossmann-like_a/b/a_fold"/>
</dbReference>
<dbReference type="GO" id="GO:0005524">
    <property type="term" value="F:ATP binding"/>
    <property type="evidence" value="ECO:0007669"/>
    <property type="project" value="UniProtKB-KW"/>
</dbReference>
<comment type="similarity">
    <text evidence="13">Belongs to the class-I aminoacyl-tRNA synthetase family.</text>
</comment>
<dbReference type="Pfam" id="PF09334">
    <property type="entry name" value="tRNA-synt_1g"/>
    <property type="match status" value="1"/>
</dbReference>
<comment type="caution">
    <text evidence="16">The sequence shown here is derived from an EMBL/GenBank/DDBJ whole genome shotgun (WGS) entry which is preliminary data.</text>
</comment>
<dbReference type="InterPro" id="IPR015413">
    <property type="entry name" value="Methionyl/Leucyl_tRNA_Synth"/>
</dbReference>
<dbReference type="InterPro" id="IPR032678">
    <property type="entry name" value="tRNA-synt_1_cat_dom"/>
</dbReference>
<evidence type="ECO:0000256" key="13">
    <source>
        <dbReference type="RuleBase" id="RU363039"/>
    </source>
</evidence>
<dbReference type="NCBIfam" id="TIGR00398">
    <property type="entry name" value="metG"/>
    <property type="match status" value="1"/>
</dbReference>
<keyword evidence="9 13" id="KW-0067">ATP-binding</keyword>
<dbReference type="PRINTS" id="PR01041">
    <property type="entry name" value="TRNASYNTHMET"/>
</dbReference>
<dbReference type="GO" id="GO:0006431">
    <property type="term" value="P:methionyl-tRNA aminoacylation"/>
    <property type="evidence" value="ECO:0007669"/>
    <property type="project" value="InterPro"/>
</dbReference>
<evidence type="ECO:0000256" key="10">
    <source>
        <dbReference type="ARBA" id="ARBA00022917"/>
    </source>
</evidence>
<dbReference type="InterPro" id="IPR009080">
    <property type="entry name" value="tRNAsynth_Ia_anticodon-bd"/>
</dbReference>
<reference evidence="17" key="1">
    <citation type="submission" date="2017-09" db="EMBL/GenBank/DDBJ databases">
        <title>Depth-based differentiation of microbial function through sediment-hosted aquifers and enrichment of novel symbionts in the deep terrestrial subsurface.</title>
        <authorList>
            <person name="Probst A.J."/>
            <person name="Ladd B."/>
            <person name="Jarett J.K."/>
            <person name="Geller-Mcgrath D.E."/>
            <person name="Sieber C.M.K."/>
            <person name="Emerson J.B."/>
            <person name="Anantharaman K."/>
            <person name="Thomas B.C."/>
            <person name="Malmstrom R."/>
            <person name="Stieglmeier M."/>
            <person name="Klingl A."/>
            <person name="Woyke T."/>
            <person name="Ryan C.M."/>
            <person name="Banfield J.F."/>
        </authorList>
    </citation>
    <scope>NUCLEOTIDE SEQUENCE [LARGE SCALE GENOMIC DNA]</scope>
</reference>
<feature type="domain" description="Methionyl/Leucyl tRNA synthetase" evidence="15">
    <location>
        <begin position="141"/>
        <end position="360"/>
    </location>
</feature>
<dbReference type="Pfam" id="PF01406">
    <property type="entry name" value="tRNA-synt_1e"/>
    <property type="match status" value="1"/>
</dbReference>
<dbReference type="SUPFAM" id="SSF47323">
    <property type="entry name" value="Anticodon-binding domain of a subclass of class I aminoacyl-tRNA synthetases"/>
    <property type="match status" value="1"/>
</dbReference>
<dbReference type="FunFam" id="2.170.220.10:FF:000003">
    <property type="entry name" value="Methionine--tRNA ligase"/>
    <property type="match status" value="1"/>
</dbReference>
<evidence type="ECO:0000256" key="7">
    <source>
        <dbReference type="ARBA" id="ARBA00022741"/>
    </source>
</evidence>
<evidence type="ECO:0000313" key="16">
    <source>
        <dbReference type="EMBL" id="PIU03416.1"/>
    </source>
</evidence>
<keyword evidence="10 13" id="KW-0648">Protein biosynthesis</keyword>
<dbReference type="SUPFAM" id="SSF52374">
    <property type="entry name" value="Nucleotidylyl transferase"/>
    <property type="match status" value="1"/>
</dbReference>
<evidence type="ECO:0000256" key="4">
    <source>
        <dbReference type="ARBA" id="ARBA00018753"/>
    </source>
</evidence>
<dbReference type="Gene3D" id="1.10.730.10">
    <property type="entry name" value="Isoleucyl-tRNA Synthetase, Domain 1"/>
    <property type="match status" value="1"/>
</dbReference>
<organism evidence="16 17">
    <name type="scientific">Candidatus Shapirobacteria bacterium CG08_land_8_20_14_0_20_39_18</name>
    <dbReference type="NCBI Taxonomy" id="1974883"/>
    <lineage>
        <taxon>Bacteria</taxon>
        <taxon>Candidatus Shapironibacteriota</taxon>
    </lineage>
</organism>
<dbReference type="AlphaFoldDB" id="A0A2M6XCQ0"/>
<evidence type="ECO:0000256" key="8">
    <source>
        <dbReference type="ARBA" id="ARBA00022833"/>
    </source>
</evidence>
<dbReference type="CDD" id="cd00814">
    <property type="entry name" value="MetRS_core"/>
    <property type="match status" value="1"/>
</dbReference>
<evidence type="ECO:0000256" key="6">
    <source>
        <dbReference type="ARBA" id="ARBA00022723"/>
    </source>
</evidence>
<dbReference type="PANTHER" id="PTHR43326:SF1">
    <property type="entry name" value="METHIONINE--TRNA LIGASE, MITOCHONDRIAL"/>
    <property type="match status" value="1"/>
</dbReference>
<evidence type="ECO:0000256" key="5">
    <source>
        <dbReference type="ARBA" id="ARBA00022598"/>
    </source>
</evidence>
<dbReference type="GO" id="GO:0046872">
    <property type="term" value="F:metal ion binding"/>
    <property type="evidence" value="ECO:0007669"/>
    <property type="project" value="UniProtKB-KW"/>
</dbReference>
<dbReference type="PANTHER" id="PTHR43326">
    <property type="entry name" value="METHIONYL-TRNA SYNTHETASE"/>
    <property type="match status" value="1"/>
</dbReference>
<comment type="function">
    <text evidence="2">Is required not only for elongation of protein synthesis but also for the initiation of all mRNA translation through initiator tRNA(fMet) aminoacylation.</text>
</comment>
<keyword evidence="11 13" id="KW-0030">Aminoacyl-tRNA synthetase</keyword>
<evidence type="ECO:0000256" key="12">
    <source>
        <dbReference type="ARBA" id="ARBA00030904"/>
    </source>
</evidence>
<evidence type="ECO:0000259" key="14">
    <source>
        <dbReference type="Pfam" id="PF01406"/>
    </source>
</evidence>
<dbReference type="InterPro" id="IPR033911">
    <property type="entry name" value="MetRS_core"/>
</dbReference>
<accession>A0A2M6XCQ0</accession>
<gene>
    <name evidence="16" type="ORF">COT44_03155</name>
</gene>
<sequence length="485" mass="55563">MTKKFFITTPIYYVNDVPHIGHTCTTIAADILARYHKLLGEDVFFLTGTDEHGNKVAQEAAAAGLTPKEFCDKVSRSFKEIWPKLNIQYDYFIRTTDPRHEKIASAVVQKLYDKGYIYKGMYEGFYCLGCEKFLNEKDLMDGKCPLHPNKEPQHQKEENYFFKLSSFKDVLIKAISDPNDPNHYEILPESKKKEVLSKLKEGVDDISISREKVSWGIPCPWDKKHTIYVWVEALLNYYTATQFVPGKKDFWPADLHTMAKDILWFHTVIWEALLIAADLPVPKQIFIHSFYLIDGQKMSKSLGNVISPQQLLEKFGADATRYLIASSFPFDKDSNVGLQKFTEKYNADLANGLGNLVARVTKLCENNNLQFSPIDLSIFRSIETNKILQAVDSFLREYKLSEALTVIWMAIKGLDSYIDKERPWELTSSEAKKRLDIIIRGSESIRSLLEIAYALAPFMPETAKKIEKQFSGPKIISSTSLFPRI</sequence>
<dbReference type="Proteomes" id="UP000228996">
    <property type="component" value="Unassembled WGS sequence"/>
</dbReference>
<keyword evidence="6" id="KW-0479">Metal-binding</keyword>
<dbReference type="Gene3D" id="2.170.220.10">
    <property type="match status" value="1"/>
</dbReference>
<evidence type="ECO:0000256" key="3">
    <source>
        <dbReference type="ARBA" id="ARBA00012838"/>
    </source>
</evidence>
<feature type="domain" description="tRNA synthetases class I catalytic" evidence="14">
    <location>
        <begin position="14"/>
        <end position="121"/>
    </location>
</feature>
<keyword evidence="7 13" id="KW-0547">Nucleotide-binding</keyword>
<proteinExistence type="inferred from homology"/>
<dbReference type="InterPro" id="IPR014758">
    <property type="entry name" value="Met-tRNA_synth"/>
</dbReference>
<keyword evidence="5 13" id="KW-0436">Ligase</keyword>
<evidence type="ECO:0000259" key="15">
    <source>
        <dbReference type="Pfam" id="PF09334"/>
    </source>
</evidence>